<evidence type="ECO:0000256" key="1">
    <source>
        <dbReference type="SAM" id="SignalP"/>
    </source>
</evidence>
<reference evidence="3 4" key="1">
    <citation type="journal article" date="2007" name="Nature">
        <title>Evolution of genes and genomes on the Drosophila phylogeny.</title>
        <authorList>
            <consortium name="Drosophila 12 Genomes Consortium"/>
            <person name="Clark A.G."/>
            <person name="Eisen M.B."/>
            <person name="Smith D.R."/>
            <person name="Bergman C.M."/>
            <person name="Oliver B."/>
            <person name="Markow T.A."/>
            <person name="Kaufman T.C."/>
            <person name="Kellis M."/>
            <person name="Gelbart W."/>
            <person name="Iyer V.N."/>
            <person name="Pollard D.A."/>
            <person name="Sackton T.B."/>
            <person name="Larracuente A.M."/>
            <person name="Singh N.D."/>
            <person name="Abad J.P."/>
            <person name="Abt D.N."/>
            <person name="Adryan B."/>
            <person name="Aguade M."/>
            <person name="Akashi H."/>
            <person name="Anderson W.W."/>
            <person name="Aquadro C.F."/>
            <person name="Ardell D.H."/>
            <person name="Arguello R."/>
            <person name="Artieri C.G."/>
            <person name="Barbash D.A."/>
            <person name="Barker D."/>
            <person name="Barsanti P."/>
            <person name="Batterham P."/>
            <person name="Batzoglou S."/>
            <person name="Begun D."/>
            <person name="Bhutkar A."/>
            <person name="Blanco E."/>
            <person name="Bosak S.A."/>
            <person name="Bradley R.K."/>
            <person name="Brand A.D."/>
            <person name="Brent M.R."/>
            <person name="Brooks A.N."/>
            <person name="Brown R.H."/>
            <person name="Butlin R.K."/>
            <person name="Caggese C."/>
            <person name="Calvi B.R."/>
            <person name="Bernardo de Carvalho A."/>
            <person name="Caspi A."/>
            <person name="Castrezana S."/>
            <person name="Celniker S.E."/>
            <person name="Chang J.L."/>
            <person name="Chapple C."/>
            <person name="Chatterji S."/>
            <person name="Chinwalla A."/>
            <person name="Civetta A."/>
            <person name="Clifton S.W."/>
            <person name="Comeron J.M."/>
            <person name="Costello J.C."/>
            <person name="Coyne J.A."/>
            <person name="Daub J."/>
            <person name="David R.G."/>
            <person name="Delcher A.L."/>
            <person name="Delehaunty K."/>
            <person name="Do C.B."/>
            <person name="Ebling H."/>
            <person name="Edwards K."/>
            <person name="Eickbush T."/>
            <person name="Evans J.D."/>
            <person name="Filipski A."/>
            <person name="Findeiss S."/>
            <person name="Freyhult E."/>
            <person name="Fulton L."/>
            <person name="Fulton R."/>
            <person name="Garcia A.C."/>
            <person name="Gardiner A."/>
            <person name="Garfield D.A."/>
            <person name="Garvin B.E."/>
            <person name="Gibson G."/>
            <person name="Gilbert D."/>
            <person name="Gnerre S."/>
            <person name="Godfrey J."/>
            <person name="Good R."/>
            <person name="Gotea V."/>
            <person name="Gravely B."/>
            <person name="Greenberg A.J."/>
            <person name="Griffiths-Jones S."/>
            <person name="Gross S."/>
            <person name="Guigo R."/>
            <person name="Gustafson E.A."/>
            <person name="Haerty W."/>
            <person name="Hahn M.W."/>
            <person name="Halligan D.L."/>
            <person name="Halpern A.L."/>
            <person name="Halter G.M."/>
            <person name="Han M.V."/>
            <person name="Heger A."/>
            <person name="Hillier L."/>
            <person name="Hinrichs A.S."/>
            <person name="Holmes I."/>
            <person name="Hoskins R.A."/>
            <person name="Hubisz M.J."/>
            <person name="Hultmark D."/>
            <person name="Huntley M.A."/>
            <person name="Jaffe D.B."/>
            <person name="Jagadeeshan S."/>
            <person name="Jeck W.R."/>
            <person name="Johnson J."/>
            <person name="Jones C.D."/>
            <person name="Jordan W.C."/>
            <person name="Karpen G.H."/>
            <person name="Kataoka E."/>
            <person name="Keightley P.D."/>
            <person name="Kheradpour P."/>
            <person name="Kirkness E.F."/>
            <person name="Koerich L.B."/>
            <person name="Kristiansen K."/>
            <person name="Kudrna D."/>
            <person name="Kulathinal R.J."/>
            <person name="Kumar S."/>
            <person name="Kwok R."/>
            <person name="Lander E."/>
            <person name="Langley C.H."/>
            <person name="Lapoint R."/>
            <person name="Lazzaro B.P."/>
            <person name="Lee S.J."/>
            <person name="Levesque L."/>
            <person name="Li R."/>
            <person name="Lin C.F."/>
            <person name="Lin M.F."/>
            <person name="Lindblad-Toh K."/>
            <person name="Llopart A."/>
            <person name="Long M."/>
            <person name="Low L."/>
            <person name="Lozovsky E."/>
            <person name="Lu J."/>
            <person name="Luo M."/>
            <person name="Machado C.A."/>
            <person name="Makalowski W."/>
            <person name="Marzo M."/>
            <person name="Matsuda M."/>
            <person name="Matzkin L."/>
            <person name="McAllister B."/>
            <person name="McBride C.S."/>
            <person name="McKernan B."/>
            <person name="McKernan K."/>
            <person name="Mendez-Lago M."/>
            <person name="Minx P."/>
            <person name="Mollenhauer M.U."/>
            <person name="Montooth K."/>
            <person name="Mount S.M."/>
            <person name="Mu X."/>
            <person name="Myers E."/>
            <person name="Negre B."/>
            <person name="Newfeld S."/>
            <person name="Nielsen R."/>
            <person name="Noor M.A."/>
            <person name="O'Grady P."/>
            <person name="Pachter L."/>
            <person name="Papaceit M."/>
            <person name="Parisi M.J."/>
            <person name="Parisi M."/>
            <person name="Parts L."/>
            <person name="Pedersen J.S."/>
            <person name="Pesole G."/>
            <person name="Phillippy A.M."/>
            <person name="Ponting C.P."/>
            <person name="Pop M."/>
            <person name="Porcelli D."/>
            <person name="Powell J.R."/>
            <person name="Prohaska S."/>
            <person name="Pruitt K."/>
            <person name="Puig M."/>
            <person name="Quesneville H."/>
            <person name="Ram K.R."/>
            <person name="Rand D."/>
            <person name="Rasmussen M.D."/>
            <person name="Reed L.K."/>
            <person name="Reenan R."/>
            <person name="Reily A."/>
            <person name="Remington K.A."/>
            <person name="Rieger T.T."/>
            <person name="Ritchie M.G."/>
            <person name="Robin C."/>
            <person name="Rogers Y.H."/>
            <person name="Rohde C."/>
            <person name="Rozas J."/>
            <person name="Rubenfield M.J."/>
            <person name="Ruiz A."/>
            <person name="Russo S."/>
            <person name="Salzberg S.L."/>
            <person name="Sanchez-Gracia A."/>
            <person name="Saranga D.J."/>
            <person name="Sato H."/>
            <person name="Schaeffer S.W."/>
            <person name="Schatz M.C."/>
            <person name="Schlenke T."/>
            <person name="Schwartz R."/>
            <person name="Segarra C."/>
            <person name="Singh R.S."/>
            <person name="Sirot L."/>
            <person name="Sirota M."/>
            <person name="Sisneros N.B."/>
            <person name="Smith C.D."/>
            <person name="Smith T.F."/>
            <person name="Spieth J."/>
            <person name="Stage D.E."/>
            <person name="Stark A."/>
            <person name="Stephan W."/>
            <person name="Strausberg R.L."/>
            <person name="Strempel S."/>
            <person name="Sturgill D."/>
            <person name="Sutton G."/>
            <person name="Sutton G.G."/>
            <person name="Tao W."/>
            <person name="Teichmann S."/>
            <person name="Tobari Y.N."/>
            <person name="Tomimura Y."/>
            <person name="Tsolas J.M."/>
            <person name="Valente V.L."/>
            <person name="Venter E."/>
            <person name="Venter J.C."/>
            <person name="Vicario S."/>
            <person name="Vieira F.G."/>
            <person name="Vilella A.J."/>
            <person name="Villasante A."/>
            <person name="Walenz B."/>
            <person name="Wang J."/>
            <person name="Wasserman M."/>
            <person name="Watts T."/>
            <person name="Wilson D."/>
            <person name="Wilson R.K."/>
            <person name="Wing R.A."/>
            <person name="Wolfner M.F."/>
            <person name="Wong A."/>
            <person name="Wong G.K."/>
            <person name="Wu C.I."/>
            <person name="Wu G."/>
            <person name="Yamamoto D."/>
            <person name="Yang H.P."/>
            <person name="Yang S.P."/>
            <person name="Yorke J.A."/>
            <person name="Yoshida K."/>
            <person name="Zdobnov E."/>
            <person name="Zhang P."/>
            <person name="Zhang Y."/>
            <person name="Zimin A.V."/>
            <person name="Baldwin J."/>
            <person name="Abdouelleil A."/>
            <person name="Abdulkadir J."/>
            <person name="Abebe A."/>
            <person name="Abera B."/>
            <person name="Abreu J."/>
            <person name="Acer S.C."/>
            <person name="Aftuck L."/>
            <person name="Alexander A."/>
            <person name="An P."/>
            <person name="Anderson E."/>
            <person name="Anderson S."/>
            <person name="Arachi H."/>
            <person name="Azer M."/>
            <person name="Bachantsang P."/>
            <person name="Barry A."/>
            <person name="Bayul T."/>
            <person name="Berlin A."/>
            <person name="Bessette D."/>
            <person name="Bloom T."/>
            <person name="Blye J."/>
            <person name="Boguslavskiy L."/>
            <person name="Bonnet C."/>
            <person name="Boukhgalter B."/>
            <person name="Bourzgui I."/>
            <person name="Brown A."/>
            <person name="Cahill P."/>
            <person name="Channer S."/>
            <person name="Cheshatsang Y."/>
            <person name="Chuda L."/>
            <person name="Citroen M."/>
            <person name="Collymore A."/>
            <person name="Cooke P."/>
            <person name="Costello M."/>
            <person name="D'Aco K."/>
            <person name="Daza R."/>
            <person name="De Haan G."/>
            <person name="DeGray S."/>
            <person name="DeMaso C."/>
            <person name="Dhargay N."/>
            <person name="Dooley K."/>
            <person name="Dooley E."/>
            <person name="Doricent M."/>
            <person name="Dorje P."/>
            <person name="Dorjee K."/>
            <person name="Dupes A."/>
            <person name="Elong R."/>
            <person name="Falk J."/>
            <person name="Farina A."/>
            <person name="Faro S."/>
            <person name="Ferguson D."/>
            <person name="Fisher S."/>
            <person name="Foley C.D."/>
            <person name="Franke A."/>
            <person name="Friedrich D."/>
            <person name="Gadbois L."/>
            <person name="Gearin G."/>
            <person name="Gearin C.R."/>
            <person name="Giannoukos G."/>
            <person name="Goode T."/>
            <person name="Graham J."/>
            <person name="Grandbois E."/>
            <person name="Grewal S."/>
            <person name="Gyaltsen K."/>
            <person name="Hafez N."/>
            <person name="Hagos B."/>
            <person name="Hall J."/>
            <person name="Henson C."/>
            <person name="Hollinger A."/>
            <person name="Honan T."/>
            <person name="Huard M.D."/>
            <person name="Hughes L."/>
            <person name="Hurhula B."/>
            <person name="Husby M.E."/>
            <person name="Kamat A."/>
            <person name="Kanga B."/>
            <person name="Kashin S."/>
            <person name="Khazanovich D."/>
            <person name="Kisner P."/>
            <person name="Lance K."/>
            <person name="Lara M."/>
            <person name="Lee W."/>
            <person name="Lennon N."/>
            <person name="Letendre F."/>
            <person name="LeVine R."/>
            <person name="Lipovsky A."/>
            <person name="Liu X."/>
            <person name="Liu J."/>
            <person name="Liu S."/>
            <person name="Lokyitsang T."/>
            <person name="Lokyitsang Y."/>
            <person name="Lubonja R."/>
            <person name="Lui A."/>
            <person name="MacDonald P."/>
            <person name="Magnisalis V."/>
            <person name="Maru K."/>
            <person name="Matthews C."/>
            <person name="McCusker W."/>
            <person name="McDonough S."/>
            <person name="Mehta T."/>
            <person name="Meldrim J."/>
            <person name="Meneus L."/>
            <person name="Mihai O."/>
            <person name="Mihalev A."/>
            <person name="Mihova T."/>
            <person name="Mittelman R."/>
            <person name="Mlenga V."/>
            <person name="Montmayeur A."/>
            <person name="Mulrain L."/>
            <person name="Navidi A."/>
            <person name="Naylor J."/>
            <person name="Negash T."/>
            <person name="Nguyen T."/>
            <person name="Nguyen N."/>
            <person name="Nicol R."/>
            <person name="Norbu C."/>
            <person name="Norbu N."/>
            <person name="Novod N."/>
            <person name="O'Neill B."/>
            <person name="Osman S."/>
            <person name="Markiewicz E."/>
            <person name="Oyono O.L."/>
            <person name="Patti C."/>
            <person name="Phunkhang P."/>
            <person name="Pierre F."/>
            <person name="Priest M."/>
            <person name="Raghuraman S."/>
            <person name="Rege F."/>
            <person name="Reyes R."/>
            <person name="Rise C."/>
            <person name="Rogov P."/>
            <person name="Ross K."/>
            <person name="Ryan E."/>
            <person name="Settipalli S."/>
            <person name="Shea T."/>
            <person name="Sherpa N."/>
            <person name="Shi L."/>
            <person name="Shih D."/>
            <person name="Sparrow T."/>
            <person name="Spaulding J."/>
            <person name="Stalker J."/>
            <person name="Stange-Thomann N."/>
            <person name="Stavropoulos S."/>
            <person name="Stone C."/>
            <person name="Strader C."/>
            <person name="Tesfaye S."/>
            <person name="Thomson T."/>
            <person name="Thoulutsang Y."/>
            <person name="Thoulutsang D."/>
            <person name="Topham K."/>
            <person name="Topping I."/>
            <person name="Tsamla T."/>
            <person name="Vassiliev H."/>
            <person name="Vo A."/>
            <person name="Wangchuk T."/>
            <person name="Wangdi T."/>
            <person name="Weiand M."/>
            <person name="Wilkinson J."/>
            <person name="Wilson A."/>
            <person name="Yadav S."/>
            <person name="Young G."/>
            <person name="Yu Q."/>
            <person name="Zembek L."/>
            <person name="Zhong D."/>
            <person name="Zimmer A."/>
            <person name="Zwirko Z."/>
            <person name="Jaffe D.B."/>
            <person name="Alvarez P."/>
            <person name="Brockman W."/>
            <person name="Butler J."/>
            <person name="Chin C."/>
            <person name="Gnerre S."/>
            <person name="Grabherr M."/>
            <person name="Kleber M."/>
            <person name="Mauceli E."/>
            <person name="MacCallum I."/>
        </authorList>
    </citation>
    <scope>NUCLEOTIDE SEQUENCE [LARGE SCALE GENOMIC DNA]</scope>
    <source>
        <strain evidence="4">Tucson 14030-0811.24</strain>
    </source>
</reference>
<dbReference type="PROSITE" id="PS51465">
    <property type="entry name" value="KAZAL_2"/>
    <property type="match status" value="1"/>
</dbReference>
<dbReference type="InterPro" id="IPR036058">
    <property type="entry name" value="Kazal_dom_sf"/>
</dbReference>
<name>A0A0Q9WSQ5_DROWI</name>
<dbReference type="EMBL" id="CH964095">
    <property type="protein sequence ID" value="KRF98969.1"/>
    <property type="molecule type" value="Genomic_DNA"/>
</dbReference>
<evidence type="ECO:0000313" key="3">
    <source>
        <dbReference type="EMBL" id="KRF98969.1"/>
    </source>
</evidence>
<dbReference type="PANTHER" id="PTHR21179">
    <property type="entry name" value="SERINE-TYPE ENDOPEPTIDASE INHIBITOR"/>
    <property type="match status" value="1"/>
</dbReference>
<dbReference type="GO" id="GO:0004867">
    <property type="term" value="F:serine-type endopeptidase inhibitor activity"/>
    <property type="evidence" value="ECO:0007669"/>
    <property type="project" value="InterPro"/>
</dbReference>
<dbReference type="InterPro" id="IPR002350">
    <property type="entry name" value="Kazal_dom"/>
</dbReference>
<dbReference type="STRING" id="7260.A0A0Q9WSQ5"/>
<feature type="signal peptide" evidence="1">
    <location>
        <begin position="1"/>
        <end position="18"/>
    </location>
</feature>
<dbReference type="SUPFAM" id="SSF100895">
    <property type="entry name" value="Kazal-type serine protease inhibitors"/>
    <property type="match status" value="1"/>
</dbReference>
<accession>A0A0Q9WSQ5</accession>
<keyword evidence="1" id="KW-0732">Signal</keyword>
<dbReference type="PANTHER" id="PTHR21179:SF1">
    <property type="entry name" value="KAZ1-TYPE SERINE PROTEASE INHIBITOR-LIKE PROTEIN TYPE EPSILON-RELATED"/>
    <property type="match status" value="1"/>
</dbReference>
<dbReference type="FunCoup" id="A0A0Q9WSQ5">
    <property type="interactions" value="1"/>
</dbReference>
<dbReference type="InParanoid" id="A0A0Q9WSQ5"/>
<dbReference type="CDD" id="cd00104">
    <property type="entry name" value="KAZAL_FS"/>
    <property type="match status" value="1"/>
</dbReference>
<proteinExistence type="predicted"/>
<feature type="domain" description="Kazal-like" evidence="2">
    <location>
        <begin position="54"/>
        <end position="107"/>
    </location>
</feature>
<dbReference type="InterPro" id="IPR039932">
    <property type="entry name" value="Spink4-like"/>
</dbReference>
<dbReference type="Gene3D" id="3.30.60.30">
    <property type="match status" value="1"/>
</dbReference>
<keyword evidence="4" id="KW-1185">Reference proteome</keyword>
<sequence length="109" mass="11550">MRFLGALIGFLLIGLAHSYPQLIWDNQFPFGFDSSSVAPTTATPPSTATASALSPRYFACLQSCPATSEYNPICGTDNVSYYNGAKFNCAVQCGNNIQRLNSGACPSLG</sequence>
<dbReference type="AlphaFoldDB" id="A0A0Q9WSQ5"/>
<gene>
    <name evidence="3" type="primary">Dwil\GK27283</name>
    <name evidence="3" type="ORF">Dwil_GK27283</name>
</gene>
<dbReference type="OrthoDB" id="6513408at2759"/>
<evidence type="ECO:0000313" key="4">
    <source>
        <dbReference type="Proteomes" id="UP000007798"/>
    </source>
</evidence>
<feature type="chain" id="PRO_5006387115" description="Kazal-like domain-containing protein" evidence="1">
    <location>
        <begin position="19"/>
        <end position="109"/>
    </location>
</feature>
<dbReference type="Pfam" id="PF00050">
    <property type="entry name" value="Kazal_1"/>
    <property type="match status" value="1"/>
</dbReference>
<dbReference type="Proteomes" id="UP000007798">
    <property type="component" value="Unassembled WGS sequence"/>
</dbReference>
<evidence type="ECO:0000259" key="2">
    <source>
        <dbReference type="PROSITE" id="PS51465"/>
    </source>
</evidence>
<dbReference type="KEGG" id="dwi:26529285"/>
<organism evidence="3 4">
    <name type="scientific">Drosophila willistoni</name>
    <name type="common">Fruit fly</name>
    <dbReference type="NCBI Taxonomy" id="7260"/>
    <lineage>
        <taxon>Eukaryota</taxon>
        <taxon>Metazoa</taxon>
        <taxon>Ecdysozoa</taxon>
        <taxon>Arthropoda</taxon>
        <taxon>Hexapoda</taxon>
        <taxon>Insecta</taxon>
        <taxon>Pterygota</taxon>
        <taxon>Neoptera</taxon>
        <taxon>Endopterygota</taxon>
        <taxon>Diptera</taxon>
        <taxon>Brachycera</taxon>
        <taxon>Muscomorpha</taxon>
        <taxon>Ephydroidea</taxon>
        <taxon>Drosophilidae</taxon>
        <taxon>Drosophila</taxon>
        <taxon>Sophophora</taxon>
    </lineage>
</organism>
<protein>
    <recommendedName>
        <fullName evidence="2">Kazal-like domain-containing protein</fullName>
    </recommendedName>
</protein>